<dbReference type="EMBL" id="BMCG01000005">
    <property type="protein sequence ID" value="GGC14779.1"/>
    <property type="molecule type" value="Genomic_DNA"/>
</dbReference>
<name>A0A8J2UM45_9BURK</name>
<gene>
    <name evidence="3" type="ORF">GCM10007205_24570</name>
</gene>
<dbReference type="PROSITE" id="PS51257">
    <property type="entry name" value="PROKAR_LIPOPROTEIN"/>
    <property type="match status" value="1"/>
</dbReference>
<keyword evidence="1" id="KW-0732">Signal</keyword>
<dbReference type="Proteomes" id="UP000620266">
    <property type="component" value="Unassembled WGS sequence"/>
</dbReference>
<sequence length="209" mass="24401">MRRTLLILIALSSVLLSGCASFIRSDVIAFHDWPADMPNKVYAFDRKPDQQNNLEHQNYENLVRAELNRLGFVEAQNPRGAILKVALDYRVDARDVRVVEPVADPYWPYYYGHPYYGPYWRGYYGPFYDPFWYGAPVRYREAYYEVFKRQLNVQITQIRDGKKLYDVTVDSDGGNGSLAFAMPYMVKSAFEDFPGRNGIPRRVKLEIKE</sequence>
<keyword evidence="4" id="KW-1185">Reference proteome</keyword>
<evidence type="ECO:0000313" key="3">
    <source>
        <dbReference type="EMBL" id="GGC14779.1"/>
    </source>
</evidence>
<accession>A0A8J2UM45</accession>
<evidence type="ECO:0000256" key="1">
    <source>
        <dbReference type="SAM" id="SignalP"/>
    </source>
</evidence>
<dbReference type="InterPro" id="IPR025411">
    <property type="entry name" value="DUF4136"/>
</dbReference>
<feature type="domain" description="DUF4136" evidence="2">
    <location>
        <begin position="39"/>
        <end position="195"/>
    </location>
</feature>
<proteinExistence type="predicted"/>
<dbReference type="AlphaFoldDB" id="A0A8J2UM45"/>
<dbReference type="Gene3D" id="3.30.160.670">
    <property type="match status" value="1"/>
</dbReference>
<dbReference type="RefSeq" id="WP_188396589.1">
    <property type="nucleotide sequence ID" value="NZ_BMCG01000005.1"/>
</dbReference>
<reference evidence="3" key="1">
    <citation type="journal article" date="2014" name="Int. J. Syst. Evol. Microbiol.">
        <title>Complete genome sequence of Corynebacterium casei LMG S-19264T (=DSM 44701T), isolated from a smear-ripened cheese.</title>
        <authorList>
            <consortium name="US DOE Joint Genome Institute (JGI-PGF)"/>
            <person name="Walter F."/>
            <person name="Albersmeier A."/>
            <person name="Kalinowski J."/>
            <person name="Ruckert C."/>
        </authorList>
    </citation>
    <scope>NUCLEOTIDE SEQUENCE</scope>
    <source>
        <strain evidence="3">CCM 7086</strain>
    </source>
</reference>
<organism evidence="3 4">
    <name type="scientific">Oxalicibacterium flavum</name>
    <dbReference type="NCBI Taxonomy" id="179467"/>
    <lineage>
        <taxon>Bacteria</taxon>
        <taxon>Pseudomonadati</taxon>
        <taxon>Pseudomonadota</taxon>
        <taxon>Betaproteobacteria</taxon>
        <taxon>Burkholderiales</taxon>
        <taxon>Oxalobacteraceae</taxon>
        <taxon>Oxalicibacterium</taxon>
    </lineage>
</organism>
<reference evidence="3" key="2">
    <citation type="submission" date="2020-09" db="EMBL/GenBank/DDBJ databases">
        <authorList>
            <person name="Sun Q."/>
            <person name="Sedlacek I."/>
        </authorList>
    </citation>
    <scope>NUCLEOTIDE SEQUENCE</scope>
    <source>
        <strain evidence="3">CCM 7086</strain>
    </source>
</reference>
<comment type="caution">
    <text evidence="3">The sequence shown here is derived from an EMBL/GenBank/DDBJ whole genome shotgun (WGS) entry which is preliminary data.</text>
</comment>
<dbReference type="Pfam" id="PF13590">
    <property type="entry name" value="DUF4136"/>
    <property type="match status" value="1"/>
</dbReference>
<evidence type="ECO:0000259" key="2">
    <source>
        <dbReference type="Pfam" id="PF13590"/>
    </source>
</evidence>
<protein>
    <submittedName>
        <fullName evidence="3">Lipoprotein</fullName>
    </submittedName>
</protein>
<feature type="signal peptide" evidence="1">
    <location>
        <begin position="1"/>
        <end position="22"/>
    </location>
</feature>
<evidence type="ECO:0000313" key="4">
    <source>
        <dbReference type="Proteomes" id="UP000620266"/>
    </source>
</evidence>
<keyword evidence="3" id="KW-0449">Lipoprotein</keyword>
<feature type="chain" id="PRO_5035251900" evidence="1">
    <location>
        <begin position="23"/>
        <end position="209"/>
    </location>
</feature>